<feature type="compositionally biased region" description="Low complexity" evidence="1">
    <location>
        <begin position="103"/>
        <end position="130"/>
    </location>
</feature>
<dbReference type="InterPro" id="IPR011047">
    <property type="entry name" value="Quinoprotein_ADH-like_sf"/>
</dbReference>
<comment type="caution">
    <text evidence="4">The sequence shown here is derived from an EMBL/GenBank/DDBJ whole genome shotgun (WGS) entry which is preliminary data.</text>
</comment>
<name>A0ABN1AUD8_9ACTN</name>
<proteinExistence type="predicted"/>
<feature type="compositionally biased region" description="Low complexity" evidence="1">
    <location>
        <begin position="21"/>
        <end position="34"/>
    </location>
</feature>
<organism evidence="4 5">
    <name type="scientific">Streptomyces olivaceiscleroticus</name>
    <dbReference type="NCBI Taxonomy" id="68245"/>
    <lineage>
        <taxon>Bacteria</taxon>
        <taxon>Bacillati</taxon>
        <taxon>Actinomycetota</taxon>
        <taxon>Actinomycetes</taxon>
        <taxon>Kitasatosporales</taxon>
        <taxon>Streptomycetaceae</taxon>
        <taxon>Streptomyces</taxon>
    </lineage>
</organism>
<evidence type="ECO:0000256" key="2">
    <source>
        <dbReference type="SAM" id="Phobius"/>
    </source>
</evidence>
<keyword evidence="5" id="KW-1185">Reference proteome</keyword>
<sequence length="636" mass="65862">MTQPPQPPPPPGQPPSGGFGAPQDPSYGYPQQPGQQPPQPNQPPQAPPQPPQAPPQPPQAPDQPPQTPSPPPGQPPQAPGGYGYPQAPQGPGQPPQGPPPGPYGAQPGYGYPAPGQVGQPGQAGQPGPYGNAYAPTTQYPGMPPQGGGNQKRARMMIIVSAVVAVALIIGGGVWFANSGGGDEPGPDGKGSSQGADGGSKGGDGSVALKGGKVAMNPETKPASSTGKLLFNVPVPPPEKSVVQLNGAWATEQTYAKVSKAEIVGYDLAAKKQKYKLPMDGIVCGASPYATEEGKAAVVYEAGPRKGETSREPCSQIGLLDIDSGKFDWHKTMPGGRQASSIGMGVTFSQGAVVASWPGNGEVAYDIAGKELWHSRDNGNDASMQCLDRGIGGGKKLIAILRCGEYGSQTTQVQEIDPATGKPKWTYDAPKGVQSAEVVSSTGPVVIGISAGDAGITDMVVIDDSGKQQAQISLQDDKYKPNCGISGGVERCTTATADDKYLYLPSKSHDAVGGDSFSQQNEIVAFDLKTGSATWKASSEVDQELVPIRMAGDKLIAYQDGYSDKGGQVVSIDPAQQGKKTVFLNLPKETADAARSLRPGMTRAVFEHGRLFLNQEIMSGTKYGLGDDKYLGLAFGS</sequence>
<dbReference type="InterPro" id="IPR002372">
    <property type="entry name" value="PQQ_rpt_dom"/>
</dbReference>
<dbReference type="Gene3D" id="2.130.10.10">
    <property type="entry name" value="YVTN repeat-like/Quinoprotein amine dehydrogenase"/>
    <property type="match status" value="1"/>
</dbReference>
<feature type="transmembrane region" description="Helical" evidence="2">
    <location>
        <begin position="155"/>
        <end position="176"/>
    </location>
</feature>
<evidence type="ECO:0000313" key="4">
    <source>
        <dbReference type="EMBL" id="GAA0484085.1"/>
    </source>
</evidence>
<feature type="compositionally biased region" description="Pro residues" evidence="1">
    <location>
        <begin position="91"/>
        <end position="102"/>
    </location>
</feature>
<feature type="domain" description="Pyrrolo-quinoline quinone repeat" evidence="3">
    <location>
        <begin position="359"/>
        <end position="538"/>
    </location>
</feature>
<dbReference type="EMBL" id="BAAABY010000042">
    <property type="protein sequence ID" value="GAA0484085.1"/>
    <property type="molecule type" value="Genomic_DNA"/>
</dbReference>
<keyword evidence="2" id="KW-0812">Transmembrane</keyword>
<evidence type="ECO:0000313" key="5">
    <source>
        <dbReference type="Proteomes" id="UP001500909"/>
    </source>
</evidence>
<evidence type="ECO:0000256" key="1">
    <source>
        <dbReference type="SAM" id="MobiDB-lite"/>
    </source>
</evidence>
<dbReference type="RefSeq" id="WP_346098097.1">
    <property type="nucleotide sequence ID" value="NZ_BAAABY010000042.1"/>
</dbReference>
<gene>
    <name evidence="4" type="ORF">GCM10010361_56170</name>
</gene>
<accession>A0ABN1AUD8</accession>
<reference evidence="4 5" key="1">
    <citation type="journal article" date="2019" name="Int. J. Syst. Evol. Microbiol.">
        <title>The Global Catalogue of Microorganisms (GCM) 10K type strain sequencing project: providing services to taxonomists for standard genome sequencing and annotation.</title>
        <authorList>
            <consortium name="The Broad Institute Genomics Platform"/>
            <consortium name="The Broad Institute Genome Sequencing Center for Infectious Disease"/>
            <person name="Wu L."/>
            <person name="Ma J."/>
        </authorList>
    </citation>
    <scope>NUCLEOTIDE SEQUENCE [LARGE SCALE GENOMIC DNA]</scope>
    <source>
        <strain evidence="4 5">JCM 4805</strain>
    </source>
</reference>
<evidence type="ECO:0000259" key="3">
    <source>
        <dbReference type="Pfam" id="PF13360"/>
    </source>
</evidence>
<dbReference type="SUPFAM" id="SSF50998">
    <property type="entry name" value="Quinoprotein alcohol dehydrogenase-like"/>
    <property type="match status" value="1"/>
</dbReference>
<feature type="region of interest" description="Disordered" evidence="1">
    <location>
        <begin position="179"/>
        <end position="226"/>
    </location>
</feature>
<protein>
    <submittedName>
        <fullName evidence="4">PQQ-binding-like beta-propeller repeat protein</fullName>
    </submittedName>
</protein>
<feature type="region of interest" description="Disordered" evidence="1">
    <location>
        <begin position="1"/>
        <end position="150"/>
    </location>
</feature>
<keyword evidence="2" id="KW-1133">Transmembrane helix</keyword>
<dbReference type="Proteomes" id="UP001500909">
    <property type="component" value="Unassembled WGS sequence"/>
</dbReference>
<feature type="compositionally biased region" description="Gly residues" evidence="1">
    <location>
        <begin position="195"/>
        <end position="204"/>
    </location>
</feature>
<dbReference type="Pfam" id="PF13360">
    <property type="entry name" value="PQQ_2"/>
    <property type="match status" value="1"/>
</dbReference>
<dbReference type="InterPro" id="IPR015943">
    <property type="entry name" value="WD40/YVTN_repeat-like_dom_sf"/>
</dbReference>
<feature type="compositionally biased region" description="Pro residues" evidence="1">
    <location>
        <begin position="35"/>
        <end position="78"/>
    </location>
</feature>
<feature type="compositionally biased region" description="Pro residues" evidence="1">
    <location>
        <begin position="1"/>
        <end position="14"/>
    </location>
</feature>
<keyword evidence="2" id="KW-0472">Membrane</keyword>